<sequence>MARARAVCGGGAGRAKGWWPLGVVRGVSRAVIAGFLPLRGWRLEHPAAGRGGGSAAGPVRRGLKAPAVGARRGGQLGNGQQVA</sequence>
<dbReference type="Proteomes" id="UP000601223">
    <property type="component" value="Unassembled WGS sequence"/>
</dbReference>
<organism evidence="1 2">
    <name type="scientific">Catellatospora bangladeshensis</name>
    <dbReference type="NCBI Taxonomy" id="310355"/>
    <lineage>
        <taxon>Bacteria</taxon>
        <taxon>Bacillati</taxon>
        <taxon>Actinomycetota</taxon>
        <taxon>Actinomycetes</taxon>
        <taxon>Micromonosporales</taxon>
        <taxon>Micromonosporaceae</taxon>
        <taxon>Catellatospora</taxon>
    </lineage>
</organism>
<comment type="caution">
    <text evidence="1">The sequence shown here is derived from an EMBL/GenBank/DDBJ whole genome shotgun (WGS) entry which is preliminary data.</text>
</comment>
<dbReference type="AlphaFoldDB" id="A0A8J3NLY9"/>
<dbReference type="EMBL" id="BONF01000039">
    <property type="protein sequence ID" value="GIF84581.1"/>
    <property type="molecule type" value="Genomic_DNA"/>
</dbReference>
<evidence type="ECO:0000313" key="2">
    <source>
        <dbReference type="Proteomes" id="UP000601223"/>
    </source>
</evidence>
<reference evidence="1 2" key="1">
    <citation type="submission" date="2021-01" db="EMBL/GenBank/DDBJ databases">
        <title>Whole genome shotgun sequence of Catellatospora bangladeshensis NBRC 107357.</title>
        <authorList>
            <person name="Komaki H."/>
            <person name="Tamura T."/>
        </authorList>
    </citation>
    <scope>NUCLEOTIDE SEQUENCE [LARGE SCALE GENOMIC DNA]</scope>
    <source>
        <strain evidence="1 2">NBRC 107357</strain>
    </source>
</reference>
<proteinExistence type="predicted"/>
<keyword evidence="2" id="KW-1185">Reference proteome</keyword>
<evidence type="ECO:0000313" key="1">
    <source>
        <dbReference type="EMBL" id="GIF84581.1"/>
    </source>
</evidence>
<accession>A0A8J3NLY9</accession>
<name>A0A8J3NLY9_9ACTN</name>
<protein>
    <submittedName>
        <fullName evidence="1">Uncharacterized protein</fullName>
    </submittedName>
</protein>
<gene>
    <name evidence="1" type="ORF">Cba03nite_59300</name>
</gene>